<keyword evidence="1" id="KW-0812">Transmembrane</keyword>
<dbReference type="PANTHER" id="PTHR37312">
    <property type="entry name" value="MEMBRANE-BOUND ACYLTRANSFERASE YKRP-RELATED"/>
    <property type="match status" value="1"/>
</dbReference>
<evidence type="ECO:0000259" key="2">
    <source>
        <dbReference type="Pfam" id="PF01757"/>
    </source>
</evidence>
<feature type="transmembrane region" description="Helical" evidence="1">
    <location>
        <begin position="12"/>
        <end position="32"/>
    </location>
</feature>
<protein>
    <submittedName>
        <fullName evidence="3">Acyltransferase</fullName>
    </submittedName>
</protein>
<sequence>MLENQSVSQRFAYLDALKGIAIILVVVAHMLGEGEFKFIYSPEIRKFIYTFHMPLFFILCGISFSISFNKGKATLKKSIYKVLLPYLLWSSIYLLLTSLSTKIDIKEWLIAIFTLRGRAPLWFLGSLFICQILFILIESPRKILAIVIISILLSLTGYYLGIKNNISLSDKYLQISIYRTSSCIIFFYIGWLLNKHKDFINKNIELYIISFIILCFSTYFISPPSVNLHLFNLGSNIFSFFYISITYSITIILFFIFLNNFFRYSLLSYIGKYSMGIMIFHYTPFQTMKYSKFLSEILFTKNELIFIFGLILCIFISIISTLLVNKKLML</sequence>
<accession>A0A502JR09</accession>
<keyword evidence="1" id="KW-0472">Membrane</keyword>
<feature type="transmembrane region" description="Helical" evidence="1">
    <location>
        <begin position="266"/>
        <end position="284"/>
    </location>
</feature>
<keyword evidence="3" id="KW-0012">Acyltransferase</keyword>
<dbReference type="InterPro" id="IPR052734">
    <property type="entry name" value="Nod_factor_acetyltransferase"/>
</dbReference>
<feature type="transmembrane region" description="Helical" evidence="1">
    <location>
        <begin position="237"/>
        <end position="259"/>
    </location>
</feature>
<evidence type="ECO:0000313" key="3">
    <source>
        <dbReference type="EMBL" id="TPH00565.1"/>
    </source>
</evidence>
<feature type="transmembrane region" description="Helical" evidence="1">
    <location>
        <begin position="80"/>
        <end position="99"/>
    </location>
</feature>
<feature type="domain" description="Acyltransferase 3" evidence="2">
    <location>
        <begin position="12"/>
        <end position="320"/>
    </location>
</feature>
<evidence type="ECO:0000256" key="1">
    <source>
        <dbReference type="SAM" id="Phobius"/>
    </source>
</evidence>
<feature type="transmembrane region" description="Helical" evidence="1">
    <location>
        <begin position="119"/>
        <end position="136"/>
    </location>
</feature>
<reference evidence="3 4" key="1">
    <citation type="submission" date="2019-01" db="EMBL/GenBank/DDBJ databases">
        <title>Comparative genomic analysis identifies haemin-independent Haemophilus haemolyticus: a formal re-classification of Haemophilus intermedius.</title>
        <authorList>
            <person name="Harris T.M."/>
            <person name="Price E.P."/>
            <person name="Sarovich D.S."/>
            <person name="Norskov-Lauritsen N."/>
            <person name="Beissbarth J."/>
            <person name="Chang A.B."/>
            <person name="Smith-Vaughan H.C."/>
        </authorList>
    </citation>
    <scope>NUCLEOTIDE SEQUENCE [LARGE SCALE GENOMIC DNA]</scope>
    <source>
        <strain evidence="3 4">PN24</strain>
    </source>
</reference>
<dbReference type="EMBL" id="SDPK01000012">
    <property type="protein sequence ID" value="TPH00565.1"/>
    <property type="molecule type" value="Genomic_DNA"/>
</dbReference>
<feature type="transmembrane region" description="Helical" evidence="1">
    <location>
        <begin position="47"/>
        <end position="68"/>
    </location>
</feature>
<dbReference type="Proteomes" id="UP000317926">
    <property type="component" value="Unassembled WGS sequence"/>
</dbReference>
<feature type="transmembrane region" description="Helical" evidence="1">
    <location>
        <begin position="204"/>
        <end position="222"/>
    </location>
</feature>
<organism evidence="3 4">
    <name type="scientific">Haemophilus haemolyticus</name>
    <dbReference type="NCBI Taxonomy" id="726"/>
    <lineage>
        <taxon>Bacteria</taxon>
        <taxon>Pseudomonadati</taxon>
        <taxon>Pseudomonadota</taxon>
        <taxon>Gammaproteobacteria</taxon>
        <taxon>Pasteurellales</taxon>
        <taxon>Pasteurellaceae</taxon>
        <taxon>Haemophilus</taxon>
    </lineage>
</organism>
<dbReference type="GO" id="GO:0016747">
    <property type="term" value="F:acyltransferase activity, transferring groups other than amino-acyl groups"/>
    <property type="evidence" value="ECO:0007669"/>
    <property type="project" value="InterPro"/>
</dbReference>
<comment type="caution">
    <text evidence="3">The sequence shown here is derived from an EMBL/GenBank/DDBJ whole genome shotgun (WGS) entry which is preliminary data.</text>
</comment>
<dbReference type="RefSeq" id="WP_140519079.1">
    <property type="nucleotide sequence ID" value="NZ_JACBKC010000012.1"/>
</dbReference>
<dbReference type="PANTHER" id="PTHR37312:SF1">
    <property type="entry name" value="MEMBRANE-BOUND ACYLTRANSFERASE YKRP-RELATED"/>
    <property type="match status" value="1"/>
</dbReference>
<keyword evidence="3" id="KW-0808">Transferase</keyword>
<feature type="transmembrane region" description="Helical" evidence="1">
    <location>
        <begin position="143"/>
        <end position="160"/>
    </location>
</feature>
<keyword evidence="1" id="KW-1133">Transmembrane helix</keyword>
<evidence type="ECO:0000313" key="4">
    <source>
        <dbReference type="Proteomes" id="UP000317926"/>
    </source>
</evidence>
<proteinExistence type="predicted"/>
<name>A0A502JR09_HAEHA</name>
<dbReference type="Pfam" id="PF01757">
    <property type="entry name" value="Acyl_transf_3"/>
    <property type="match status" value="1"/>
</dbReference>
<gene>
    <name evidence="3" type="ORF">EUX55_03510</name>
</gene>
<dbReference type="InterPro" id="IPR002656">
    <property type="entry name" value="Acyl_transf_3_dom"/>
</dbReference>
<dbReference type="AlphaFoldDB" id="A0A502JR09"/>
<feature type="transmembrane region" description="Helical" evidence="1">
    <location>
        <begin position="304"/>
        <end position="324"/>
    </location>
</feature>
<feature type="transmembrane region" description="Helical" evidence="1">
    <location>
        <begin position="172"/>
        <end position="192"/>
    </location>
</feature>